<dbReference type="Proteomes" id="UP000238007">
    <property type="component" value="Unassembled WGS sequence"/>
</dbReference>
<dbReference type="GO" id="GO:0009103">
    <property type="term" value="P:lipopolysaccharide biosynthetic process"/>
    <property type="evidence" value="ECO:0007669"/>
    <property type="project" value="TreeGrafter"/>
</dbReference>
<keyword evidence="1" id="KW-1133">Transmembrane helix</keyword>
<comment type="caution">
    <text evidence="4">The sequence shown here is derived from an EMBL/GenBank/DDBJ whole genome shotgun (WGS) entry which is preliminary data.</text>
</comment>
<dbReference type="PANTHER" id="PTHR23028">
    <property type="entry name" value="ACETYLTRANSFERASE"/>
    <property type="match status" value="1"/>
</dbReference>
<dbReference type="GO" id="GO:0016020">
    <property type="term" value="C:membrane"/>
    <property type="evidence" value="ECO:0007669"/>
    <property type="project" value="TreeGrafter"/>
</dbReference>
<feature type="transmembrane region" description="Helical" evidence="1">
    <location>
        <begin position="183"/>
        <end position="202"/>
    </location>
</feature>
<name>A0A2T0W1H1_9RHOB</name>
<evidence type="ECO:0000259" key="3">
    <source>
        <dbReference type="Pfam" id="PF19040"/>
    </source>
</evidence>
<feature type="transmembrane region" description="Helical" evidence="1">
    <location>
        <begin position="52"/>
        <end position="71"/>
    </location>
</feature>
<dbReference type="Pfam" id="PF19040">
    <property type="entry name" value="SGNH"/>
    <property type="match status" value="1"/>
</dbReference>
<proteinExistence type="predicted"/>
<dbReference type="AlphaFoldDB" id="A0A2T0W1H1"/>
<evidence type="ECO:0000259" key="2">
    <source>
        <dbReference type="Pfam" id="PF01757"/>
    </source>
</evidence>
<keyword evidence="1" id="KW-0472">Membrane</keyword>
<feature type="transmembrane region" description="Helical" evidence="1">
    <location>
        <begin position="241"/>
        <end position="257"/>
    </location>
</feature>
<dbReference type="InterPro" id="IPR050879">
    <property type="entry name" value="Acyltransferase_3"/>
</dbReference>
<dbReference type="Pfam" id="PF01757">
    <property type="entry name" value="Acyl_transf_3"/>
    <property type="match status" value="1"/>
</dbReference>
<feature type="transmembrane region" description="Helical" evidence="1">
    <location>
        <begin position="208"/>
        <end position="229"/>
    </location>
</feature>
<keyword evidence="1" id="KW-0812">Transmembrane</keyword>
<feature type="transmembrane region" description="Helical" evidence="1">
    <location>
        <begin position="331"/>
        <end position="348"/>
    </location>
</feature>
<evidence type="ECO:0000256" key="1">
    <source>
        <dbReference type="SAM" id="Phobius"/>
    </source>
</evidence>
<accession>A0A2T0W1H1</accession>
<feature type="transmembrane region" description="Helical" evidence="1">
    <location>
        <begin position="92"/>
        <end position="111"/>
    </location>
</feature>
<dbReference type="InterPro" id="IPR043968">
    <property type="entry name" value="SGNH"/>
</dbReference>
<dbReference type="GO" id="GO:0016747">
    <property type="term" value="F:acyltransferase activity, transferring groups other than amino-acyl groups"/>
    <property type="evidence" value="ECO:0007669"/>
    <property type="project" value="InterPro"/>
</dbReference>
<evidence type="ECO:0000313" key="4">
    <source>
        <dbReference type="EMBL" id="PRY78851.1"/>
    </source>
</evidence>
<dbReference type="PANTHER" id="PTHR23028:SF53">
    <property type="entry name" value="ACYL_TRANSF_3 DOMAIN-CONTAINING PROTEIN"/>
    <property type="match status" value="1"/>
</dbReference>
<feature type="domain" description="SGNH" evidence="3">
    <location>
        <begin position="435"/>
        <end position="646"/>
    </location>
</feature>
<reference evidence="4 5" key="1">
    <citation type="submission" date="2018-03" db="EMBL/GenBank/DDBJ databases">
        <title>Genomic Encyclopedia of Archaeal and Bacterial Type Strains, Phase II (KMG-II): from individual species to whole genera.</title>
        <authorList>
            <person name="Goeker M."/>
        </authorList>
    </citation>
    <scope>NUCLEOTIDE SEQUENCE [LARGE SCALE GENOMIC DNA]</scope>
    <source>
        <strain evidence="4 5">DSM 101533</strain>
    </source>
</reference>
<gene>
    <name evidence="4" type="ORF">CLV80_103177</name>
</gene>
<protein>
    <submittedName>
        <fullName evidence="4">Peptidoglycan/LPS O-acetylase OafA/YrhL</fullName>
    </submittedName>
</protein>
<dbReference type="OrthoDB" id="9796461at2"/>
<feature type="transmembrane region" description="Helical" evidence="1">
    <location>
        <begin position="360"/>
        <end position="385"/>
    </location>
</feature>
<feature type="transmembrane region" description="Helical" evidence="1">
    <location>
        <begin position="302"/>
        <end position="319"/>
    </location>
</feature>
<organism evidence="4 5">
    <name type="scientific">Yoonia maritima</name>
    <dbReference type="NCBI Taxonomy" id="1435347"/>
    <lineage>
        <taxon>Bacteria</taxon>
        <taxon>Pseudomonadati</taxon>
        <taxon>Pseudomonadota</taxon>
        <taxon>Alphaproteobacteria</taxon>
        <taxon>Rhodobacterales</taxon>
        <taxon>Paracoccaceae</taxon>
        <taxon>Yoonia</taxon>
    </lineage>
</organism>
<dbReference type="InterPro" id="IPR002656">
    <property type="entry name" value="Acyl_transf_3_dom"/>
</dbReference>
<keyword evidence="5" id="KW-1185">Reference proteome</keyword>
<dbReference type="EMBL" id="PVTP01000003">
    <property type="protein sequence ID" value="PRY78851.1"/>
    <property type="molecule type" value="Genomic_DNA"/>
</dbReference>
<sequence length="674" mass="74408">MPHCLANANHDQLCSDRAIILQYRHDIDGLRALAVLLIIFFHAELASVPGGFIGVDVFFVISGYLITALIQREIAGGRFSYAAFYIRRVRRLAPAMLCTLTATLVAGWFILPPAMYKEAAQSALTTVMSVSNIFFWWDTGYFSSEAYSKPLLHTWSLGVEEQFYLLWPAAFILCLRTFSRNGLIGALLIMSASSLLAAQMTLGASPSASFFLTPFRIYEFSAGALLAFCGAQARHQLTSNLVAAAGVAAIFYASVTFTSETDFPGITALVPVLGTVFLIYAGPQTGMNRAFSLAPIRYIGRISYSLYLVHWPVQVYYRLLFGRPESSSEIMVVLLISVGLGAIMYHFVENPFRKKRSGDFIWSAKALGVAAIISATAICIVSIIIQSSHGVPSRFPLYTTSLLGDLNTAIIERHKGVRDWTCNATTGSAESYFSNFDDCNPSSETSVVVILGDSHAADIYMGMRTAFPNLPIVQLTGNGCHLGKNTQENSFCAPFFSHWRNWLEENKSRIAAIVYSQSGGSLLQHRAGGIERPNSHILQQLISNLDDFVPDAVDLFFWGPRVGFNPTIDIAIMRSPDPETLRQYYHLSDFQSDLRLDQWLDNQFADNTATYTSSIRTLCDPYCPSITPENDLYVIDYAHWSPEGARNAVISLTAASPELAAIIEHLSLDLPKTH</sequence>
<evidence type="ECO:0000313" key="5">
    <source>
        <dbReference type="Proteomes" id="UP000238007"/>
    </source>
</evidence>
<feature type="transmembrane region" description="Helical" evidence="1">
    <location>
        <begin position="263"/>
        <end position="281"/>
    </location>
</feature>
<feature type="domain" description="Acyltransferase 3" evidence="2">
    <location>
        <begin position="25"/>
        <end position="345"/>
    </location>
</feature>